<sequence>MTKAGLKCKLQLFCASIKFLYVSQTEVLLFPCLRQANYVLHLGLVGSLIHTGS</sequence>
<evidence type="ECO:0000313" key="2">
    <source>
        <dbReference type="Proteomes" id="UP000236736"/>
    </source>
</evidence>
<proteinExistence type="predicted"/>
<name>A0A1H5Y570_9BACT</name>
<organism evidence="1 2">
    <name type="scientific">Algoriphagus boritolerans DSM 17298 = JCM 18970</name>
    <dbReference type="NCBI Taxonomy" id="1120964"/>
    <lineage>
        <taxon>Bacteria</taxon>
        <taxon>Pseudomonadati</taxon>
        <taxon>Bacteroidota</taxon>
        <taxon>Cytophagia</taxon>
        <taxon>Cytophagales</taxon>
        <taxon>Cyclobacteriaceae</taxon>
        <taxon>Algoriphagus</taxon>
    </lineage>
</organism>
<dbReference type="AlphaFoldDB" id="A0A1H5Y570"/>
<dbReference type="Proteomes" id="UP000236736">
    <property type="component" value="Unassembled WGS sequence"/>
</dbReference>
<protein>
    <submittedName>
        <fullName evidence="1">Uncharacterized protein</fullName>
    </submittedName>
</protein>
<keyword evidence="2" id="KW-1185">Reference proteome</keyword>
<dbReference type="EMBL" id="FNVR01000017">
    <property type="protein sequence ID" value="SEG18955.1"/>
    <property type="molecule type" value="Genomic_DNA"/>
</dbReference>
<reference evidence="2" key="1">
    <citation type="submission" date="2016-10" db="EMBL/GenBank/DDBJ databases">
        <authorList>
            <person name="Varghese N."/>
            <person name="Submissions S."/>
        </authorList>
    </citation>
    <scope>NUCLEOTIDE SEQUENCE [LARGE SCALE GENOMIC DNA]</scope>
    <source>
        <strain evidence="2">DSM 17298</strain>
    </source>
</reference>
<gene>
    <name evidence="1" type="ORF">SAMN03080598_02812</name>
</gene>
<accession>A0A1H5Y570</accession>
<evidence type="ECO:0000313" key="1">
    <source>
        <dbReference type="EMBL" id="SEG18955.1"/>
    </source>
</evidence>